<dbReference type="Proteomes" id="UP000431269">
    <property type="component" value="Chromosome"/>
</dbReference>
<feature type="transmembrane region" description="Helical" evidence="4">
    <location>
        <begin position="313"/>
        <end position="336"/>
    </location>
</feature>
<feature type="transmembrane region" description="Helical" evidence="4">
    <location>
        <begin position="377"/>
        <end position="398"/>
    </location>
</feature>
<accession>A0A6I6MNA5</accession>
<feature type="transmembrane region" description="Helical" evidence="4">
    <location>
        <begin position="173"/>
        <end position="192"/>
    </location>
</feature>
<keyword evidence="3 4" id="KW-0472">Membrane</keyword>
<evidence type="ECO:0000256" key="4">
    <source>
        <dbReference type="SAM" id="Phobius"/>
    </source>
</evidence>
<keyword evidence="2 4" id="KW-1133">Transmembrane helix</keyword>
<dbReference type="PANTHER" id="PTHR11360">
    <property type="entry name" value="MONOCARBOXYLATE TRANSPORTER"/>
    <property type="match status" value="1"/>
</dbReference>
<evidence type="ECO:0000259" key="5">
    <source>
        <dbReference type="PROSITE" id="PS50850"/>
    </source>
</evidence>
<name>A0A6I6MNA5_9CAUL</name>
<evidence type="ECO:0000256" key="2">
    <source>
        <dbReference type="ARBA" id="ARBA00022989"/>
    </source>
</evidence>
<feature type="transmembrane region" description="Helical" evidence="4">
    <location>
        <begin position="288"/>
        <end position="307"/>
    </location>
</feature>
<keyword evidence="1 4" id="KW-0812">Transmembrane</keyword>
<feature type="transmembrane region" description="Helical" evidence="4">
    <location>
        <begin position="348"/>
        <end position="371"/>
    </location>
</feature>
<sequence>MLSQSVKQEWRDHWRVVVGTFFGMALAYPAFSFTQSQFMAPLQAEFGWTRAQISFAFHINLFVCFMAPAYGRIVDHFGVRPVVTVCISLLALCYVLLANATSSYPLFLLLCLALVTIGMGSTGIAYTRAVASWFGASRGTALAVSRIGLSLFGAILPILMFHVIAAFGWRAGFYLMAAIAALAALPISWLLVRDRRPDAPAPHSQNTPLLDWKLWFRLLSDRRVLILCTASALTYAPVLAFLGHMQPLLTSKGVAPELAANLAALLAISVLIGTLTSGILVDRVWAPLVGCIYTLAPVAGCMLLLTPDPGLNAIMIAIVMIGLAQGAEIDVVAYMIARYFGMTAYSAIYGLTVFIMIWATAGASVFFGAVFDRVGNYDYALMGAALMFGLGAASYLFMGRYPAEPGVRG</sequence>
<evidence type="ECO:0000256" key="3">
    <source>
        <dbReference type="ARBA" id="ARBA00023136"/>
    </source>
</evidence>
<dbReference type="SUPFAM" id="SSF103473">
    <property type="entry name" value="MFS general substrate transporter"/>
    <property type="match status" value="1"/>
</dbReference>
<dbReference type="Pfam" id="PF07690">
    <property type="entry name" value="MFS_1"/>
    <property type="match status" value="1"/>
</dbReference>
<feature type="transmembrane region" description="Helical" evidence="4">
    <location>
        <begin position="51"/>
        <end position="70"/>
    </location>
</feature>
<dbReference type="InterPro" id="IPR011701">
    <property type="entry name" value="MFS"/>
</dbReference>
<proteinExistence type="predicted"/>
<dbReference type="InterPro" id="IPR020846">
    <property type="entry name" value="MFS_dom"/>
</dbReference>
<evidence type="ECO:0000256" key="1">
    <source>
        <dbReference type="ARBA" id="ARBA00022692"/>
    </source>
</evidence>
<gene>
    <name evidence="6" type="primary">sauU</name>
    <name evidence="6" type="ORF">DSM104635_03027</name>
</gene>
<organism evidence="6 7">
    <name type="scientific">Terricaulis silvestris</name>
    <dbReference type="NCBI Taxonomy" id="2686094"/>
    <lineage>
        <taxon>Bacteria</taxon>
        <taxon>Pseudomonadati</taxon>
        <taxon>Pseudomonadota</taxon>
        <taxon>Alphaproteobacteria</taxon>
        <taxon>Caulobacterales</taxon>
        <taxon>Caulobacteraceae</taxon>
        <taxon>Terricaulis</taxon>
    </lineage>
</organism>
<dbReference type="KEGG" id="tsv:DSM104635_03027"/>
<evidence type="ECO:0000313" key="6">
    <source>
        <dbReference type="EMBL" id="QGZ96169.1"/>
    </source>
</evidence>
<dbReference type="Gene3D" id="1.20.1250.20">
    <property type="entry name" value="MFS general substrate transporter like domains"/>
    <property type="match status" value="2"/>
</dbReference>
<dbReference type="RefSeq" id="WP_158766976.1">
    <property type="nucleotide sequence ID" value="NZ_CP047045.1"/>
</dbReference>
<evidence type="ECO:0000313" key="7">
    <source>
        <dbReference type="Proteomes" id="UP000431269"/>
    </source>
</evidence>
<reference evidence="7" key="1">
    <citation type="submission" date="2019-12" db="EMBL/GenBank/DDBJ databases">
        <title>Complete genome of Terracaulis silvestris 0127_4.</title>
        <authorList>
            <person name="Vieira S."/>
            <person name="Riedel T."/>
            <person name="Sproer C."/>
            <person name="Pascual J."/>
            <person name="Boedeker C."/>
            <person name="Overmann J."/>
        </authorList>
    </citation>
    <scope>NUCLEOTIDE SEQUENCE [LARGE SCALE GENOMIC DNA]</scope>
    <source>
        <strain evidence="7">0127_4</strain>
    </source>
</reference>
<feature type="transmembrane region" description="Helical" evidence="4">
    <location>
        <begin position="262"/>
        <end position="281"/>
    </location>
</feature>
<feature type="transmembrane region" description="Helical" evidence="4">
    <location>
        <begin position="106"/>
        <end position="126"/>
    </location>
</feature>
<feature type="transmembrane region" description="Helical" evidence="4">
    <location>
        <begin position="224"/>
        <end position="242"/>
    </location>
</feature>
<dbReference type="PANTHER" id="PTHR11360:SF284">
    <property type="entry name" value="EG:103B4.3 PROTEIN-RELATED"/>
    <property type="match status" value="1"/>
</dbReference>
<feature type="transmembrane region" description="Helical" evidence="4">
    <location>
        <begin position="82"/>
        <end position="100"/>
    </location>
</feature>
<dbReference type="EMBL" id="CP047045">
    <property type="protein sequence ID" value="QGZ96169.1"/>
    <property type="molecule type" value="Genomic_DNA"/>
</dbReference>
<dbReference type="InterPro" id="IPR050327">
    <property type="entry name" value="Proton-linked_MCT"/>
</dbReference>
<keyword evidence="7" id="KW-1185">Reference proteome</keyword>
<feature type="transmembrane region" description="Helical" evidence="4">
    <location>
        <begin position="147"/>
        <end position="167"/>
    </location>
</feature>
<feature type="transmembrane region" description="Helical" evidence="4">
    <location>
        <begin position="12"/>
        <end position="31"/>
    </location>
</feature>
<dbReference type="GO" id="GO:0022857">
    <property type="term" value="F:transmembrane transporter activity"/>
    <property type="evidence" value="ECO:0007669"/>
    <property type="project" value="InterPro"/>
</dbReference>
<dbReference type="AlphaFoldDB" id="A0A6I6MNA5"/>
<dbReference type="PROSITE" id="PS50850">
    <property type="entry name" value="MFS"/>
    <property type="match status" value="1"/>
</dbReference>
<dbReference type="InterPro" id="IPR036259">
    <property type="entry name" value="MFS_trans_sf"/>
</dbReference>
<feature type="domain" description="Major facilitator superfamily (MFS) profile" evidence="5">
    <location>
        <begin position="16"/>
        <end position="403"/>
    </location>
</feature>
<protein>
    <submittedName>
        <fullName evidence="6">Putative sulfoacetate transporter SauU</fullName>
    </submittedName>
</protein>